<proteinExistence type="predicted"/>
<accession>A0A450TS57</accession>
<gene>
    <name evidence="1" type="ORF">BECKFW1821C_GA0114237_102610</name>
</gene>
<dbReference type="PANTHER" id="PTHR34613">
    <property type="entry name" value="SLL0800 PROTEIN"/>
    <property type="match status" value="1"/>
</dbReference>
<protein>
    <submittedName>
        <fullName evidence="1">Predicted transposase YdaD</fullName>
    </submittedName>
</protein>
<dbReference type="PANTHER" id="PTHR34613:SF1">
    <property type="entry name" value="SLL6017 PROTEIN"/>
    <property type="match status" value="1"/>
</dbReference>
<dbReference type="EMBL" id="CAADFE010000026">
    <property type="protein sequence ID" value="VFJ71204.1"/>
    <property type="molecule type" value="Genomic_DNA"/>
</dbReference>
<reference evidence="1" key="1">
    <citation type="submission" date="2019-02" db="EMBL/GenBank/DDBJ databases">
        <authorList>
            <person name="Gruber-Vodicka R. H."/>
            <person name="Seah K. B. B."/>
        </authorList>
    </citation>
    <scope>NUCLEOTIDE SEQUENCE</scope>
    <source>
        <strain evidence="1">BECK_BZ131</strain>
    </source>
</reference>
<name>A0A450TS57_9GAMM</name>
<organism evidence="1">
    <name type="scientific">Candidatus Kentrum sp. FW</name>
    <dbReference type="NCBI Taxonomy" id="2126338"/>
    <lineage>
        <taxon>Bacteria</taxon>
        <taxon>Pseudomonadati</taxon>
        <taxon>Pseudomonadota</taxon>
        <taxon>Gammaproteobacteria</taxon>
        <taxon>Candidatus Kentrum</taxon>
    </lineage>
</organism>
<evidence type="ECO:0000313" key="1">
    <source>
        <dbReference type="EMBL" id="VFJ71204.1"/>
    </source>
</evidence>
<sequence>MNDKDIVGKATIRRLAIDLATYLLKLPIDPDSLEVLATEHQRIEDRRADLVVRLRDRQSKPFLLHIEIQNNNDPTMPARMMRYMSDILLAHPGLPVRQYLIYIGLEPLRMADGIEGPDYHYRYGILNMRDVDCQYLLKKDTPDALVLAILCDFGDHDPQAVVNHIYTRLRALLGDKPGRFREYMDMLHILSVNRNISEQIKEAERMLTRIDIERIPSYQLGMERGIERGIERGMGKGLEQGLTLGIGKGEAGFLIRQLGYKFGALPPELLQRIESARSEDLALWGQRVLNAKTLNDVFL</sequence>
<dbReference type="AlphaFoldDB" id="A0A450TS57"/>